<comment type="caution">
    <text evidence="1">The sequence shown here is derived from an EMBL/GenBank/DDBJ whole genome shotgun (WGS) entry which is preliminary data.</text>
</comment>
<organism evidence="1 2">
    <name type="scientific">Paludibacterium purpuratum</name>
    <dbReference type="NCBI Taxonomy" id="1144873"/>
    <lineage>
        <taxon>Bacteria</taxon>
        <taxon>Pseudomonadati</taxon>
        <taxon>Pseudomonadota</taxon>
        <taxon>Betaproteobacteria</taxon>
        <taxon>Neisseriales</taxon>
        <taxon>Chromobacteriaceae</taxon>
        <taxon>Paludibacterium</taxon>
    </lineage>
</organism>
<sequence>MLDLDNEVIGYADSTERGTLQPRNLLRNGLLVHDEIGAPDHNQCSSITSPSRFMPTEWELVSGYLRIEDRDYALMTQYQSQLPAAITGQTYGMVVLAGTQPGMANTAANTALGSMMQRDIVVQRGGQMVLSFYSIRNPFNSGYNCLSSPGANNTHQYRVTFGNGSNTYSQDFLDVTSSSAPNVQWIQHPFAIGQDGAQQGHVNPGTYNLTFGPSAAWPNGGADKICNGCACVVTGISLQYRYGFTATLMDGPVADVATNRPFPALRFQLREDGPGTPVLPNALAVFTLDPADTTGTHFNTGEPSFSAQCDRDGIVTLPAGTIIAGPRVGNIAIGLTCDGDEGLSQPLSVHIKEGRPPQGSTLDPETDPITATVDDACGPVEFLLYTGIGDPVIGATVTVAIKNRDGSDVDPEDSEAPVPYFSGSLQIVQCPPTDRDGMTSTPELYAGQTGGEYQLVATWDDFPTVRATLDLTVKVINSFEPINEQVSASRAETVRNRWWVVAKDERGALMPNAHVQFHIITSNGAGGRFVQNMGPSILISTDDEGKAVVPDMNINDVPGLFRLNISNTGLPSCSTRKNISVHEASQPAHVEFRRPFPNLEGVLGETFDDGWTRVRVTDISGNPVEHGTVNFRINDKVDADGDIDSNATATGTRFLHGIAGTSDMEAEANVGADGLAPCPGIFVGANVGNFRVTATVRGSQLSDAHVFQLVSKKK</sequence>
<keyword evidence="2" id="KW-1185">Reference proteome</keyword>
<name>A0A4R7B1T6_9NEIS</name>
<evidence type="ECO:0000313" key="1">
    <source>
        <dbReference type="EMBL" id="TDR73907.1"/>
    </source>
</evidence>
<proteinExistence type="predicted"/>
<gene>
    <name evidence="1" type="ORF">DFP86_112111</name>
</gene>
<protein>
    <submittedName>
        <fullName evidence="1">Uncharacterized protein</fullName>
    </submittedName>
</protein>
<accession>A0A4R7B1T6</accession>
<dbReference type="EMBL" id="SNZP01000012">
    <property type="protein sequence ID" value="TDR73907.1"/>
    <property type="molecule type" value="Genomic_DNA"/>
</dbReference>
<dbReference type="AlphaFoldDB" id="A0A4R7B1T6"/>
<evidence type="ECO:0000313" key="2">
    <source>
        <dbReference type="Proteomes" id="UP000295611"/>
    </source>
</evidence>
<dbReference type="Proteomes" id="UP000295611">
    <property type="component" value="Unassembled WGS sequence"/>
</dbReference>
<dbReference type="RefSeq" id="WP_133682584.1">
    <property type="nucleotide sequence ID" value="NZ_SNZP01000012.1"/>
</dbReference>
<reference evidence="1 2" key="1">
    <citation type="submission" date="2019-03" db="EMBL/GenBank/DDBJ databases">
        <title>Genomic Encyclopedia of Type Strains, Phase III (KMG-III): the genomes of soil and plant-associated and newly described type strains.</title>
        <authorList>
            <person name="Whitman W."/>
        </authorList>
    </citation>
    <scope>NUCLEOTIDE SEQUENCE [LARGE SCALE GENOMIC DNA]</scope>
    <source>
        <strain evidence="1 2">CECT 8976</strain>
    </source>
</reference>